<feature type="compositionally biased region" description="Low complexity" evidence="2">
    <location>
        <begin position="343"/>
        <end position="354"/>
    </location>
</feature>
<evidence type="ECO:0000313" key="4">
    <source>
        <dbReference type="EMBL" id="KAG8196685.1"/>
    </source>
</evidence>
<dbReference type="EMBL" id="JAFNEN010000066">
    <property type="protein sequence ID" value="KAG8196685.1"/>
    <property type="molecule type" value="Genomic_DNA"/>
</dbReference>
<evidence type="ECO:0000259" key="3">
    <source>
        <dbReference type="Pfam" id="PF12736"/>
    </source>
</evidence>
<dbReference type="InterPro" id="IPR025946">
    <property type="entry name" value="CABIT_dom"/>
</dbReference>
<dbReference type="PANTHER" id="PTHR14454">
    <property type="entry name" value="GRB2-ASSOCIATED AND REGULATOR OF MAPK PROTEIN FAMILY MEMBER"/>
    <property type="match status" value="1"/>
</dbReference>
<keyword evidence="5" id="KW-1185">Reference proteome</keyword>
<feature type="domain" description="CABIT" evidence="3">
    <location>
        <begin position="25"/>
        <end position="256"/>
    </location>
</feature>
<sequence length="457" mass="50678">MSSLAGIKCWGEPLPPNEFLRKYGLPQVVRVFEGNRVQGPSRVDLDRPLLLYKAYVCQQVHARSIDRDKNGGITSVGPPLILPDTYMGWLAVITDEGHTAGYFSSVCEVASAQVPYFLSNEQTQGYKESTDSKGSSRYVKVKIKPGEVLQFLGAYEDTTYTSKHSKPLRYAKVVDRQGDLLYLPFPTPGKFFSVAGRRTRSISHVYRLSQLLSVASLPLTVRVVSGDRPKSARCPFTGLLRLEWSEERHVILACAMKGGLSGGEPTLMEVDTSSEFSFLRPLDDQKARLSKCFNKMLRHCSERGELWRQQIKVAHLVLPTMKNPSSSGGASSGDTYEDEDSAVRSSTVKSMSSTKSSASSRLFKRLKLLHQSWKGSRSGGDSSNNASSSDDSGIQRRDRQLHPSTSDFHLYERVRDARGFQRASWGRSSISTEILDDDGYVTSDFGGEDSSTYDSVC</sequence>
<accession>A0AAV6VKV1</accession>
<feature type="region of interest" description="Disordered" evidence="2">
    <location>
        <begin position="320"/>
        <end position="354"/>
    </location>
</feature>
<evidence type="ECO:0000313" key="5">
    <source>
        <dbReference type="Proteomes" id="UP000827092"/>
    </source>
</evidence>
<reference evidence="4 5" key="1">
    <citation type="journal article" date="2022" name="Nat. Ecol. Evol.">
        <title>A masculinizing supergene underlies an exaggerated male reproductive morph in a spider.</title>
        <authorList>
            <person name="Hendrickx F."/>
            <person name="De Corte Z."/>
            <person name="Sonet G."/>
            <person name="Van Belleghem S.M."/>
            <person name="Kostlbacher S."/>
            <person name="Vangestel C."/>
        </authorList>
    </citation>
    <scope>NUCLEOTIDE SEQUENCE [LARGE SCALE GENOMIC DNA]</scope>
    <source>
        <strain evidence="4">W744_W776</strain>
    </source>
</reference>
<evidence type="ECO:0000256" key="2">
    <source>
        <dbReference type="SAM" id="MobiDB-lite"/>
    </source>
</evidence>
<dbReference type="AlphaFoldDB" id="A0AAV6VKV1"/>
<gene>
    <name evidence="4" type="ORF">JTE90_006593</name>
</gene>
<dbReference type="Proteomes" id="UP000827092">
    <property type="component" value="Unassembled WGS sequence"/>
</dbReference>
<organism evidence="4 5">
    <name type="scientific">Oedothorax gibbosus</name>
    <dbReference type="NCBI Taxonomy" id="931172"/>
    <lineage>
        <taxon>Eukaryota</taxon>
        <taxon>Metazoa</taxon>
        <taxon>Ecdysozoa</taxon>
        <taxon>Arthropoda</taxon>
        <taxon>Chelicerata</taxon>
        <taxon>Arachnida</taxon>
        <taxon>Araneae</taxon>
        <taxon>Araneomorphae</taxon>
        <taxon>Entelegynae</taxon>
        <taxon>Araneoidea</taxon>
        <taxon>Linyphiidae</taxon>
        <taxon>Erigoninae</taxon>
        <taxon>Oedothorax</taxon>
    </lineage>
</organism>
<evidence type="ECO:0000256" key="1">
    <source>
        <dbReference type="ARBA" id="ARBA00022553"/>
    </source>
</evidence>
<dbReference type="PANTHER" id="PTHR14454:SF11">
    <property type="entry name" value="SERRANO, ISOFORM F"/>
    <property type="match status" value="1"/>
</dbReference>
<feature type="compositionally biased region" description="Polar residues" evidence="2">
    <location>
        <begin position="322"/>
        <end position="334"/>
    </location>
</feature>
<feature type="region of interest" description="Disordered" evidence="2">
    <location>
        <begin position="373"/>
        <end position="407"/>
    </location>
</feature>
<dbReference type="Pfam" id="PF12736">
    <property type="entry name" value="CABIT"/>
    <property type="match status" value="1"/>
</dbReference>
<feature type="compositionally biased region" description="Low complexity" evidence="2">
    <location>
        <begin position="375"/>
        <end position="392"/>
    </location>
</feature>
<comment type="caution">
    <text evidence="4">The sequence shown here is derived from an EMBL/GenBank/DDBJ whole genome shotgun (WGS) entry which is preliminary data.</text>
</comment>
<feature type="region of interest" description="Disordered" evidence="2">
    <location>
        <begin position="438"/>
        <end position="457"/>
    </location>
</feature>
<name>A0AAV6VKV1_9ARAC</name>
<proteinExistence type="predicted"/>
<dbReference type="InterPro" id="IPR052281">
    <property type="entry name" value="GAREM"/>
</dbReference>
<protein>
    <recommendedName>
        <fullName evidence="3">CABIT domain-containing protein</fullName>
    </recommendedName>
</protein>
<keyword evidence="1" id="KW-0597">Phosphoprotein</keyword>